<dbReference type="SUPFAM" id="SSF52980">
    <property type="entry name" value="Restriction endonuclease-like"/>
    <property type="match status" value="1"/>
</dbReference>
<reference evidence="3" key="1">
    <citation type="submission" date="2017-09" db="EMBL/GenBank/DDBJ databases">
        <title>Depth-based differentiation of microbial function through sediment-hosted aquifers and enrichment of novel symbionts in the deep terrestrial subsurface.</title>
        <authorList>
            <person name="Probst A.J."/>
            <person name="Ladd B."/>
            <person name="Jarett J.K."/>
            <person name="Geller-Mcgrath D.E."/>
            <person name="Sieber C.M.K."/>
            <person name="Emerson J.B."/>
            <person name="Anantharaman K."/>
            <person name="Thomas B.C."/>
            <person name="Malmstrom R."/>
            <person name="Stieglmeier M."/>
            <person name="Klingl A."/>
            <person name="Woyke T."/>
            <person name="Ryan C.M."/>
            <person name="Banfield J.F."/>
        </authorList>
    </citation>
    <scope>NUCLEOTIDE SEQUENCE [LARGE SCALE GENOMIC DNA]</scope>
</reference>
<dbReference type="Pfam" id="PF04480">
    <property type="entry name" value="DUF559"/>
    <property type="match status" value="1"/>
</dbReference>
<organism evidence="2 3">
    <name type="scientific">Candidatus Kerfeldbacteria bacterium CG08_land_8_20_14_0_20_43_14</name>
    <dbReference type="NCBI Taxonomy" id="2014246"/>
    <lineage>
        <taxon>Bacteria</taxon>
        <taxon>Candidatus Kerfeldiibacteriota</taxon>
    </lineage>
</organism>
<dbReference type="InterPro" id="IPR047216">
    <property type="entry name" value="Endonuclease_DUF559_bact"/>
</dbReference>
<name>A0A2H0YPM0_9BACT</name>
<gene>
    <name evidence="2" type="ORF">COT26_03265</name>
</gene>
<evidence type="ECO:0000313" key="2">
    <source>
        <dbReference type="EMBL" id="PIS40444.1"/>
    </source>
</evidence>
<proteinExistence type="predicted"/>
<accession>A0A2H0YPM0</accession>
<dbReference type="AlphaFoldDB" id="A0A2H0YPM0"/>
<dbReference type="CDD" id="cd01038">
    <property type="entry name" value="Endonuclease_DUF559"/>
    <property type="match status" value="1"/>
</dbReference>
<sequence length="134" mass="15609">MIKIFNNKIAKSKRQSLRNNMPKAEIILWSYLKNRQLEGFKFRRQQCIGPYIVDFYCPTVKLAIEIDGESHFSNTAMLYDLKREKFIKQYKINVLRVLNTDVYNNINGVLQIILDALNQISSHTTPGPSSDRRG</sequence>
<feature type="domain" description="DUF559" evidence="1">
    <location>
        <begin position="11"/>
        <end position="117"/>
    </location>
</feature>
<comment type="caution">
    <text evidence="2">The sequence shown here is derived from an EMBL/GenBank/DDBJ whole genome shotgun (WGS) entry which is preliminary data.</text>
</comment>
<evidence type="ECO:0000313" key="3">
    <source>
        <dbReference type="Proteomes" id="UP000236845"/>
    </source>
</evidence>
<dbReference type="PANTHER" id="PTHR38590:SF1">
    <property type="entry name" value="BLL0828 PROTEIN"/>
    <property type="match status" value="1"/>
</dbReference>
<protein>
    <recommendedName>
        <fullName evidence="1">DUF559 domain-containing protein</fullName>
    </recommendedName>
</protein>
<evidence type="ECO:0000259" key="1">
    <source>
        <dbReference type="Pfam" id="PF04480"/>
    </source>
</evidence>
<dbReference type="Gene3D" id="3.40.960.10">
    <property type="entry name" value="VSR Endonuclease"/>
    <property type="match status" value="1"/>
</dbReference>
<dbReference type="EMBL" id="PEXW01000069">
    <property type="protein sequence ID" value="PIS40444.1"/>
    <property type="molecule type" value="Genomic_DNA"/>
</dbReference>
<dbReference type="Proteomes" id="UP000236845">
    <property type="component" value="Unassembled WGS sequence"/>
</dbReference>
<dbReference type="InterPro" id="IPR007569">
    <property type="entry name" value="DUF559"/>
</dbReference>
<dbReference type="InterPro" id="IPR011335">
    <property type="entry name" value="Restrct_endonuc-II-like"/>
</dbReference>
<dbReference type="PANTHER" id="PTHR38590">
    <property type="entry name" value="BLL0828 PROTEIN"/>
    <property type="match status" value="1"/>
</dbReference>